<dbReference type="PANTHER" id="PTHR43401:SF2">
    <property type="entry name" value="L-THREONINE 3-DEHYDROGENASE"/>
    <property type="match status" value="1"/>
</dbReference>
<dbReference type="InterPro" id="IPR013149">
    <property type="entry name" value="ADH-like_C"/>
</dbReference>
<reference evidence="4" key="1">
    <citation type="submission" date="2020-05" db="EMBL/GenBank/DDBJ databases">
        <authorList>
            <person name="Chiriac C."/>
            <person name="Salcher M."/>
            <person name="Ghai R."/>
            <person name="Kavagutti S V."/>
        </authorList>
    </citation>
    <scope>NUCLEOTIDE SEQUENCE</scope>
</reference>
<dbReference type="InterPro" id="IPR011032">
    <property type="entry name" value="GroES-like_sf"/>
</dbReference>
<feature type="domain" description="Alcohol dehydrogenase-like C-terminal" evidence="2">
    <location>
        <begin position="168"/>
        <end position="286"/>
    </location>
</feature>
<dbReference type="Gene3D" id="3.40.50.720">
    <property type="entry name" value="NAD(P)-binding Rossmann-like Domain"/>
    <property type="match status" value="1"/>
</dbReference>
<evidence type="ECO:0000259" key="3">
    <source>
        <dbReference type="Pfam" id="PF08240"/>
    </source>
</evidence>
<dbReference type="SUPFAM" id="SSF51735">
    <property type="entry name" value="NAD(P)-binding Rossmann-fold domains"/>
    <property type="match status" value="1"/>
</dbReference>
<dbReference type="EMBL" id="CAEZXB010000025">
    <property type="protein sequence ID" value="CAB4681578.1"/>
    <property type="molecule type" value="Genomic_DNA"/>
</dbReference>
<dbReference type="InterPro" id="IPR036291">
    <property type="entry name" value="NAD(P)-bd_dom_sf"/>
</dbReference>
<keyword evidence="1" id="KW-0560">Oxidoreductase</keyword>
<dbReference type="PANTHER" id="PTHR43401">
    <property type="entry name" value="L-THREONINE 3-DEHYDROGENASE"/>
    <property type="match status" value="1"/>
</dbReference>
<dbReference type="InterPro" id="IPR013154">
    <property type="entry name" value="ADH-like_N"/>
</dbReference>
<dbReference type="Pfam" id="PF08240">
    <property type="entry name" value="ADH_N"/>
    <property type="match status" value="1"/>
</dbReference>
<dbReference type="AlphaFoldDB" id="A0A6J6N916"/>
<gene>
    <name evidence="4" type="ORF">UFOPK2342_01199</name>
</gene>
<dbReference type="Pfam" id="PF00107">
    <property type="entry name" value="ADH_zinc_N"/>
    <property type="match status" value="1"/>
</dbReference>
<evidence type="ECO:0000259" key="2">
    <source>
        <dbReference type="Pfam" id="PF00107"/>
    </source>
</evidence>
<dbReference type="Gene3D" id="3.90.180.10">
    <property type="entry name" value="Medium-chain alcohol dehydrogenases, catalytic domain"/>
    <property type="match status" value="1"/>
</dbReference>
<dbReference type="InterPro" id="IPR050129">
    <property type="entry name" value="Zn_alcohol_dh"/>
</dbReference>
<sequence length="327" mass="34782">MEVVAGGKIPTLTAIRRIEITELALPTPASDEYLIKLRATGVCGTDLHLYESDWGFMPVVLGHDAVGEIVGSGQRVVLDPAISCRRCAYCLAGRRNACPEYRFLGMTAPGTFASFLTIPKVNAIPIPDELSDEAGTVLEPVCVALHLKERLKSVVKHDSPVLVVGGGPIGIVAARVLQLEGYNVTVVETVDSRRQKVRSWGITCISPEEITPSTSPTGARAVAVETSSSIPGAQLAIEWMGFGGVFASIGASSLSLRIADLLLKDQSLIGIHGGGGRYVEAVELVASGVLPVGELVSHRRPIADLEEVIIETNRSPLDVYRTVLMHS</sequence>
<evidence type="ECO:0000313" key="4">
    <source>
        <dbReference type="EMBL" id="CAB4681578.1"/>
    </source>
</evidence>
<protein>
    <submittedName>
        <fullName evidence="4">Unannotated protein</fullName>
    </submittedName>
</protein>
<feature type="domain" description="Alcohol dehydrogenase-like N-terminal" evidence="3">
    <location>
        <begin position="30"/>
        <end position="128"/>
    </location>
</feature>
<accession>A0A6J6N916</accession>
<name>A0A6J6N916_9ZZZZ</name>
<organism evidence="4">
    <name type="scientific">freshwater metagenome</name>
    <dbReference type="NCBI Taxonomy" id="449393"/>
    <lineage>
        <taxon>unclassified sequences</taxon>
        <taxon>metagenomes</taxon>
        <taxon>ecological metagenomes</taxon>
    </lineage>
</organism>
<evidence type="ECO:0000256" key="1">
    <source>
        <dbReference type="ARBA" id="ARBA00023002"/>
    </source>
</evidence>
<dbReference type="SUPFAM" id="SSF50129">
    <property type="entry name" value="GroES-like"/>
    <property type="match status" value="1"/>
</dbReference>
<proteinExistence type="predicted"/>
<dbReference type="GO" id="GO:0016491">
    <property type="term" value="F:oxidoreductase activity"/>
    <property type="evidence" value="ECO:0007669"/>
    <property type="project" value="UniProtKB-KW"/>
</dbReference>